<evidence type="ECO:0000313" key="1">
    <source>
        <dbReference type="EMBL" id="CCX09220.1"/>
    </source>
</evidence>
<dbReference type="Gene3D" id="3.40.50.150">
    <property type="entry name" value="Vaccinia Virus protein VP39"/>
    <property type="match status" value="1"/>
</dbReference>
<reference evidence="1 2" key="1">
    <citation type="journal article" date="2013" name="PLoS Genet.">
        <title>The genome and development-dependent transcriptomes of Pyronema confluens: a window into fungal evolution.</title>
        <authorList>
            <person name="Traeger S."/>
            <person name="Altegoer F."/>
            <person name="Freitag M."/>
            <person name="Gabaldon T."/>
            <person name="Kempken F."/>
            <person name="Kumar A."/>
            <person name="Marcet-Houben M."/>
            <person name="Poggeler S."/>
            <person name="Stajich J.E."/>
            <person name="Nowrousian M."/>
        </authorList>
    </citation>
    <scope>NUCLEOTIDE SEQUENCE [LARGE SCALE GENOMIC DNA]</scope>
    <source>
        <strain evidence="2">CBS 100304</strain>
        <tissue evidence="1">Vegetative mycelium</tissue>
    </source>
</reference>
<dbReference type="InterPro" id="IPR029063">
    <property type="entry name" value="SAM-dependent_MTases_sf"/>
</dbReference>
<dbReference type="CDD" id="cd02440">
    <property type="entry name" value="AdoMet_MTases"/>
    <property type="match status" value="1"/>
</dbReference>
<dbReference type="OrthoDB" id="2013972at2759"/>
<dbReference type="GO" id="GO:0008168">
    <property type="term" value="F:methyltransferase activity"/>
    <property type="evidence" value="ECO:0007669"/>
    <property type="project" value="UniProtKB-KW"/>
</dbReference>
<keyword evidence="1" id="KW-0489">Methyltransferase</keyword>
<dbReference type="GO" id="GO:0032259">
    <property type="term" value="P:methylation"/>
    <property type="evidence" value="ECO:0007669"/>
    <property type="project" value="UniProtKB-KW"/>
</dbReference>
<gene>
    <name evidence="1" type="ORF">PCON_08813</name>
</gene>
<dbReference type="PANTHER" id="PTHR43591:SF10">
    <property type="entry name" value="ABC TRANSMEMBRANE TYPE-1 DOMAIN-CONTAINING PROTEIN-RELATED"/>
    <property type="match status" value="1"/>
</dbReference>
<dbReference type="PANTHER" id="PTHR43591">
    <property type="entry name" value="METHYLTRANSFERASE"/>
    <property type="match status" value="1"/>
</dbReference>
<dbReference type="EMBL" id="HF935444">
    <property type="protein sequence ID" value="CCX09220.1"/>
    <property type="molecule type" value="Genomic_DNA"/>
</dbReference>
<sequence length="184" mass="20990">MHHEIMLEMLDGKLHLAPINQNPERILDVGTGTGIWAVDCAALYPSAEMIGTDLSPIQPSWIPHNVTFEVDDAARDWTRPDNYFEFIHIRNISQGIEDWDQLLGEAYRCTKPSGYLELAELEMKLYSDDNTMAPAFNKWIQLLKDASDKMKRPSVSGVNQTASRKRRFCGCQRRYGEATIWTLG</sequence>
<name>U4L255_PYROM</name>
<dbReference type="OMA" id="FEISSHM"/>
<keyword evidence="2" id="KW-1185">Reference proteome</keyword>
<dbReference type="AlphaFoldDB" id="U4L255"/>
<accession>U4L255</accession>
<dbReference type="SUPFAM" id="SSF53335">
    <property type="entry name" value="S-adenosyl-L-methionine-dependent methyltransferases"/>
    <property type="match status" value="1"/>
</dbReference>
<proteinExistence type="predicted"/>
<organism evidence="1 2">
    <name type="scientific">Pyronema omphalodes (strain CBS 100304)</name>
    <name type="common">Pyronema confluens</name>
    <dbReference type="NCBI Taxonomy" id="1076935"/>
    <lineage>
        <taxon>Eukaryota</taxon>
        <taxon>Fungi</taxon>
        <taxon>Dikarya</taxon>
        <taxon>Ascomycota</taxon>
        <taxon>Pezizomycotina</taxon>
        <taxon>Pezizomycetes</taxon>
        <taxon>Pezizales</taxon>
        <taxon>Pyronemataceae</taxon>
        <taxon>Pyronema</taxon>
    </lineage>
</organism>
<evidence type="ECO:0000313" key="2">
    <source>
        <dbReference type="Proteomes" id="UP000018144"/>
    </source>
</evidence>
<protein>
    <submittedName>
        <fullName evidence="1">Similar to Demethylmenaquinone methyltransferase acc. no. A6L3D5</fullName>
    </submittedName>
</protein>
<dbReference type="Proteomes" id="UP000018144">
    <property type="component" value="Unassembled WGS sequence"/>
</dbReference>
<dbReference type="Pfam" id="PF13489">
    <property type="entry name" value="Methyltransf_23"/>
    <property type="match status" value="1"/>
</dbReference>
<keyword evidence="1" id="KW-0808">Transferase</keyword>